<dbReference type="SMART" id="SM00387">
    <property type="entry name" value="HATPase_c"/>
    <property type="match status" value="1"/>
</dbReference>
<dbReference type="EMBL" id="CP117167">
    <property type="protein sequence ID" value="WCT14304.1"/>
    <property type="molecule type" value="Genomic_DNA"/>
</dbReference>
<evidence type="ECO:0000256" key="2">
    <source>
        <dbReference type="ARBA" id="ARBA00012438"/>
    </source>
</evidence>
<dbReference type="CDD" id="cd00082">
    <property type="entry name" value="HisKA"/>
    <property type="match status" value="1"/>
</dbReference>
<feature type="transmembrane region" description="Helical" evidence="8">
    <location>
        <begin position="12"/>
        <end position="34"/>
    </location>
</feature>
<keyword evidence="8" id="KW-0472">Membrane</keyword>
<dbReference type="InterPro" id="IPR003594">
    <property type="entry name" value="HATPase_dom"/>
</dbReference>
<keyword evidence="4" id="KW-0808">Transferase</keyword>
<evidence type="ECO:0000256" key="6">
    <source>
        <dbReference type="ARBA" id="ARBA00022777"/>
    </source>
</evidence>
<dbReference type="RefSeq" id="WP_273632723.1">
    <property type="nucleotide sequence ID" value="NZ_CP117167.1"/>
</dbReference>
<dbReference type="PANTHER" id="PTHR45436:SF5">
    <property type="entry name" value="SENSOR HISTIDINE KINASE TRCS"/>
    <property type="match status" value="1"/>
</dbReference>
<dbReference type="InterPro" id="IPR036097">
    <property type="entry name" value="HisK_dim/P_sf"/>
</dbReference>
<feature type="domain" description="Histidine kinase" evidence="9">
    <location>
        <begin position="215"/>
        <end position="418"/>
    </location>
</feature>
<evidence type="ECO:0000313" key="10">
    <source>
        <dbReference type="EMBL" id="WCT14304.1"/>
    </source>
</evidence>
<dbReference type="InterPro" id="IPR005467">
    <property type="entry name" value="His_kinase_dom"/>
</dbReference>
<reference evidence="10 11" key="1">
    <citation type="submission" date="2023-02" db="EMBL/GenBank/DDBJ databases">
        <title>Genome sequence of Mucilaginibacter jinjuensis strain KACC 16571.</title>
        <authorList>
            <person name="Kim S."/>
            <person name="Heo J."/>
            <person name="Kwon S.-W."/>
        </authorList>
    </citation>
    <scope>NUCLEOTIDE SEQUENCE [LARGE SCALE GENOMIC DNA]</scope>
    <source>
        <strain evidence="10 11">KACC 16571</strain>
    </source>
</reference>
<evidence type="ECO:0000313" key="11">
    <source>
        <dbReference type="Proteomes" id="UP001216139"/>
    </source>
</evidence>
<evidence type="ECO:0000256" key="7">
    <source>
        <dbReference type="ARBA" id="ARBA00022989"/>
    </source>
</evidence>
<comment type="catalytic activity">
    <reaction evidence="1">
        <text>ATP + protein L-histidine = ADP + protein N-phospho-L-histidine.</text>
        <dbReference type="EC" id="2.7.13.3"/>
    </reaction>
</comment>
<feature type="transmembrane region" description="Helical" evidence="8">
    <location>
        <begin position="125"/>
        <end position="147"/>
    </location>
</feature>
<organism evidence="10 11">
    <name type="scientific">Mucilaginibacter jinjuensis</name>
    <dbReference type="NCBI Taxonomy" id="1176721"/>
    <lineage>
        <taxon>Bacteria</taxon>
        <taxon>Pseudomonadati</taxon>
        <taxon>Bacteroidota</taxon>
        <taxon>Sphingobacteriia</taxon>
        <taxon>Sphingobacteriales</taxon>
        <taxon>Sphingobacteriaceae</taxon>
        <taxon>Mucilaginibacter</taxon>
    </lineage>
</organism>
<evidence type="ECO:0000259" key="9">
    <source>
        <dbReference type="PROSITE" id="PS50109"/>
    </source>
</evidence>
<accession>A0ABY7TDT4</accession>
<evidence type="ECO:0000256" key="1">
    <source>
        <dbReference type="ARBA" id="ARBA00000085"/>
    </source>
</evidence>
<dbReference type="Proteomes" id="UP001216139">
    <property type="component" value="Chromosome"/>
</dbReference>
<dbReference type="SUPFAM" id="SSF47384">
    <property type="entry name" value="Homodimeric domain of signal transducing histidine kinase"/>
    <property type="match status" value="1"/>
</dbReference>
<keyword evidence="3" id="KW-0597">Phosphoprotein</keyword>
<dbReference type="SUPFAM" id="SSF55874">
    <property type="entry name" value="ATPase domain of HSP90 chaperone/DNA topoisomerase II/histidine kinase"/>
    <property type="match status" value="1"/>
</dbReference>
<name>A0ABY7TDT4_9SPHI</name>
<keyword evidence="5 8" id="KW-0812">Transmembrane</keyword>
<dbReference type="InterPro" id="IPR036890">
    <property type="entry name" value="HATPase_C_sf"/>
</dbReference>
<keyword evidence="11" id="KW-1185">Reference proteome</keyword>
<protein>
    <recommendedName>
        <fullName evidence="2">histidine kinase</fullName>
        <ecNumber evidence="2">2.7.13.3</ecNumber>
    </recommendedName>
</protein>
<dbReference type="EC" id="2.7.13.3" evidence="2"/>
<dbReference type="Pfam" id="PF00512">
    <property type="entry name" value="HisKA"/>
    <property type="match status" value="1"/>
</dbReference>
<dbReference type="Gene3D" id="3.30.565.10">
    <property type="entry name" value="Histidine kinase-like ATPase, C-terminal domain"/>
    <property type="match status" value="1"/>
</dbReference>
<keyword evidence="7 8" id="KW-1133">Transmembrane helix</keyword>
<evidence type="ECO:0000256" key="5">
    <source>
        <dbReference type="ARBA" id="ARBA00022692"/>
    </source>
</evidence>
<evidence type="ECO:0000256" key="8">
    <source>
        <dbReference type="SAM" id="Phobius"/>
    </source>
</evidence>
<keyword evidence="6 10" id="KW-0418">Kinase</keyword>
<dbReference type="PANTHER" id="PTHR45436">
    <property type="entry name" value="SENSOR HISTIDINE KINASE YKOH"/>
    <property type="match status" value="1"/>
</dbReference>
<dbReference type="PROSITE" id="PS50109">
    <property type="entry name" value="HIS_KIN"/>
    <property type="match status" value="1"/>
</dbReference>
<proteinExistence type="predicted"/>
<dbReference type="InterPro" id="IPR050428">
    <property type="entry name" value="TCS_sensor_his_kinase"/>
</dbReference>
<dbReference type="GO" id="GO:0016301">
    <property type="term" value="F:kinase activity"/>
    <property type="evidence" value="ECO:0007669"/>
    <property type="project" value="UniProtKB-KW"/>
</dbReference>
<evidence type="ECO:0000256" key="3">
    <source>
        <dbReference type="ARBA" id="ARBA00022553"/>
    </source>
</evidence>
<dbReference type="InterPro" id="IPR003661">
    <property type="entry name" value="HisK_dim/P_dom"/>
</dbReference>
<dbReference type="SMART" id="SM00388">
    <property type="entry name" value="HisKA"/>
    <property type="match status" value="1"/>
</dbReference>
<dbReference type="Pfam" id="PF02518">
    <property type="entry name" value="HATPase_c"/>
    <property type="match status" value="1"/>
</dbReference>
<gene>
    <name evidence="10" type="ORF">PQO05_10200</name>
</gene>
<dbReference type="Gene3D" id="1.10.287.130">
    <property type="match status" value="1"/>
</dbReference>
<evidence type="ECO:0000256" key="4">
    <source>
        <dbReference type="ARBA" id="ARBA00022679"/>
    </source>
</evidence>
<sequence>MKLSAHYNKASIIVSVIVLLVGAVIYFFAINFIAQNQLDRDLDEEIEELFEYINTNHQLPKADFNGDQTTFLKVNHGINTRFFDALYQNPREQKSENGRAAEGSVVLNGVTYKFTIVISRESTEYLIQIIAIITLVLMACLVLILFLTNRYVLNGLWQPFYRLLNQLKDFNVSENSEHQLLTTRVDEFNELDQAIEIMSLRVKDDFQNLKAFTENASHEMMTPLAVITSKLDTLIQDETLKPEQFEQINDIYGATSKLSRLNHSLLLLVKIENNLIDDTEVIDLTKLLRDKLRQFQELTQTKELNVIANLISRKVIVSKYLVDILFNNLISNAIRHNNNKGVLIVTLFEDVLLIQNTGSPNALNAERIFDRFQKGKKSEGTGLGLTIVKNICKMYGWEVAYSYHESMHTFEIVFEPSTVL</sequence>
<dbReference type="CDD" id="cd00075">
    <property type="entry name" value="HATPase"/>
    <property type="match status" value="1"/>
</dbReference>